<dbReference type="GO" id="GO:0016787">
    <property type="term" value="F:hydrolase activity"/>
    <property type="evidence" value="ECO:0007669"/>
    <property type="project" value="UniProtKB-KW"/>
</dbReference>
<feature type="region of interest" description="Disordered" evidence="4">
    <location>
        <begin position="37"/>
        <end position="101"/>
    </location>
</feature>
<dbReference type="CDD" id="cd00175">
    <property type="entry name" value="SNc"/>
    <property type="match status" value="1"/>
</dbReference>
<dbReference type="PANTHER" id="PTHR12302:SF3">
    <property type="entry name" value="SERINE_THREONINE-PROTEIN KINASE 31"/>
    <property type="match status" value="1"/>
</dbReference>
<evidence type="ECO:0000256" key="2">
    <source>
        <dbReference type="ARBA" id="ARBA00022759"/>
    </source>
</evidence>
<evidence type="ECO:0000313" key="7">
    <source>
        <dbReference type="Proteomes" id="UP000183508"/>
    </source>
</evidence>
<dbReference type="PANTHER" id="PTHR12302">
    <property type="entry name" value="EBNA2 BINDING PROTEIN P100"/>
    <property type="match status" value="1"/>
</dbReference>
<sequence>MKDREFLRTIPLWQRTWQTLAAAAVAIGLATGCTSGTTPAAAPPHPSNTAAETQTQTSGHADAANGTPAHATNGSNAAVGNTAASGSSPPATSGAAGAVAADPPKSALVPVVVARNVDGDTLHVILPNGKEATVRMLLIDTPETVDPDKPVEPYGPQASAFAKQKLPVGKHVFLEEGVPGSQTDKYGRLLAYVYITPTDMYNEDVVRAGLARVAYVYEPNTQHLAALRRDEAYAKSQKLGIWSIPGYVTDDGYNLAAAGGASGHGTTGSTASSATAGGGSQQTGHSSGASGSSAGTAASSAGTLRIVASHLDVARGEEASVTIHTAPGAQAHIEVRYKSGPSHAKGLVDQTADASGRVTWTWTVGTSTTPGDWPVTITSNGQTVQTKVHVR</sequence>
<protein>
    <submittedName>
        <fullName evidence="6">Micrococcal nuclease</fullName>
    </submittedName>
</protein>
<dbReference type="RefSeq" id="WP_245784040.1">
    <property type="nucleotide sequence ID" value="NZ_FPBV01000022.1"/>
</dbReference>
<keyword evidence="2" id="KW-0255">Endonuclease</keyword>
<gene>
    <name evidence="6" type="ORF">SAMN05421543_12236</name>
</gene>
<dbReference type="PROSITE" id="PS01284">
    <property type="entry name" value="TNASE_2"/>
    <property type="match status" value="1"/>
</dbReference>
<dbReference type="PROSITE" id="PS51257">
    <property type="entry name" value="PROKAR_LIPOPROTEIN"/>
    <property type="match status" value="1"/>
</dbReference>
<dbReference type="SUPFAM" id="SSF50199">
    <property type="entry name" value="Staphylococcal nuclease"/>
    <property type="match status" value="1"/>
</dbReference>
<dbReference type="PROSITE" id="PS50830">
    <property type="entry name" value="TNASE_3"/>
    <property type="match status" value="1"/>
</dbReference>
<dbReference type="AlphaFoldDB" id="A0A1I7L0G5"/>
<feature type="compositionally biased region" description="Polar residues" evidence="4">
    <location>
        <begin position="70"/>
        <end position="79"/>
    </location>
</feature>
<feature type="region of interest" description="Disordered" evidence="4">
    <location>
        <begin position="260"/>
        <end position="296"/>
    </location>
</feature>
<dbReference type="STRING" id="392015.SAMN05421543_12236"/>
<proteinExistence type="predicted"/>
<keyword evidence="3" id="KW-0378">Hydrolase</keyword>
<evidence type="ECO:0000256" key="4">
    <source>
        <dbReference type="SAM" id="MobiDB-lite"/>
    </source>
</evidence>
<organism evidence="6 7">
    <name type="scientific">Alicyclobacillus macrosporangiidus</name>
    <dbReference type="NCBI Taxonomy" id="392015"/>
    <lineage>
        <taxon>Bacteria</taxon>
        <taxon>Bacillati</taxon>
        <taxon>Bacillota</taxon>
        <taxon>Bacilli</taxon>
        <taxon>Bacillales</taxon>
        <taxon>Alicyclobacillaceae</taxon>
        <taxon>Alicyclobacillus</taxon>
    </lineage>
</organism>
<dbReference type="InterPro" id="IPR002071">
    <property type="entry name" value="Thermonucl_AS"/>
</dbReference>
<dbReference type="PROSITE" id="PS01123">
    <property type="entry name" value="TNASE_1"/>
    <property type="match status" value="1"/>
</dbReference>
<dbReference type="GO" id="GO:0004519">
    <property type="term" value="F:endonuclease activity"/>
    <property type="evidence" value="ECO:0007669"/>
    <property type="project" value="UniProtKB-KW"/>
</dbReference>
<evidence type="ECO:0000313" key="6">
    <source>
        <dbReference type="EMBL" id="SFV03200.1"/>
    </source>
</evidence>
<feature type="compositionally biased region" description="Polar residues" evidence="4">
    <location>
        <begin position="47"/>
        <end position="59"/>
    </location>
</feature>
<accession>A0A1I7L0G5</accession>
<feature type="compositionally biased region" description="Low complexity" evidence="4">
    <location>
        <begin position="282"/>
        <end position="296"/>
    </location>
</feature>
<evidence type="ECO:0000256" key="3">
    <source>
        <dbReference type="ARBA" id="ARBA00022801"/>
    </source>
</evidence>
<dbReference type="Gene3D" id="2.40.50.90">
    <property type="match status" value="1"/>
</dbReference>
<feature type="compositionally biased region" description="Low complexity" evidence="4">
    <location>
        <begin position="83"/>
        <end position="101"/>
    </location>
</feature>
<evidence type="ECO:0000256" key="1">
    <source>
        <dbReference type="ARBA" id="ARBA00022722"/>
    </source>
</evidence>
<dbReference type="EMBL" id="FPBV01000022">
    <property type="protein sequence ID" value="SFV03200.1"/>
    <property type="molecule type" value="Genomic_DNA"/>
</dbReference>
<dbReference type="SMART" id="SM00318">
    <property type="entry name" value="SNc"/>
    <property type="match status" value="1"/>
</dbReference>
<dbReference type="InterPro" id="IPR016071">
    <property type="entry name" value="Staphylococal_nuclease_OB-fold"/>
</dbReference>
<dbReference type="InterPro" id="IPR035437">
    <property type="entry name" value="SNase_OB-fold_sf"/>
</dbReference>
<dbReference type="Proteomes" id="UP000183508">
    <property type="component" value="Unassembled WGS sequence"/>
</dbReference>
<keyword evidence="7" id="KW-1185">Reference proteome</keyword>
<name>A0A1I7L0G5_9BACL</name>
<reference evidence="7" key="1">
    <citation type="submission" date="2016-10" db="EMBL/GenBank/DDBJ databases">
        <authorList>
            <person name="Varghese N."/>
        </authorList>
    </citation>
    <scope>NUCLEOTIDE SEQUENCE [LARGE SCALE GENOMIC DNA]</scope>
    <source>
        <strain evidence="7">DSM 17980</strain>
    </source>
</reference>
<dbReference type="GO" id="GO:0003676">
    <property type="term" value="F:nucleic acid binding"/>
    <property type="evidence" value="ECO:0007669"/>
    <property type="project" value="InterPro"/>
</dbReference>
<keyword evidence="1" id="KW-0540">Nuclease</keyword>
<feature type="domain" description="TNase-like" evidence="5">
    <location>
        <begin position="107"/>
        <end position="244"/>
    </location>
</feature>
<dbReference type="Pfam" id="PF00565">
    <property type="entry name" value="SNase"/>
    <property type="match status" value="1"/>
</dbReference>
<evidence type="ECO:0000259" key="5">
    <source>
        <dbReference type="PROSITE" id="PS50830"/>
    </source>
</evidence>